<dbReference type="InterPro" id="IPR018649">
    <property type="entry name" value="SHOCT"/>
</dbReference>
<comment type="caution">
    <text evidence="3">The sequence shown here is derived from an EMBL/GenBank/DDBJ whole genome shotgun (WGS) entry which is preliminary data.</text>
</comment>
<evidence type="ECO:0008006" key="5">
    <source>
        <dbReference type="Google" id="ProtNLM"/>
    </source>
</evidence>
<reference evidence="3 4" key="1">
    <citation type="journal article" date="2014" name="Appl. Environ. Microbiol.">
        <title>Genomic features of a bumble bee symbiont reflect its host environment.</title>
        <authorList>
            <person name="Martinson V.G."/>
            <person name="Magoc T."/>
            <person name="Koch H."/>
            <person name="Salzberg S.L."/>
            <person name="Moran N.A."/>
        </authorList>
    </citation>
    <scope>NUCLEOTIDE SEQUENCE [LARGE SCALE GENOMIC DNA]</scope>
    <source>
        <strain evidence="3 4">Bimp</strain>
    </source>
</reference>
<protein>
    <recommendedName>
        <fullName evidence="5">YokE-like PH domain-containing protein</fullName>
    </recommendedName>
</protein>
<evidence type="ECO:0000313" key="4">
    <source>
        <dbReference type="Proteomes" id="UP000506160"/>
    </source>
</evidence>
<dbReference type="EMBL" id="AWGA01000136">
    <property type="protein sequence ID" value="TEA26224.1"/>
    <property type="molecule type" value="Genomic_DNA"/>
</dbReference>
<feature type="domain" description="YokE-like PH" evidence="2">
    <location>
        <begin position="43"/>
        <end position="132"/>
    </location>
</feature>
<dbReference type="Pfam" id="PF14470">
    <property type="entry name" value="bPH_3"/>
    <property type="match status" value="1"/>
</dbReference>
<dbReference type="InterPro" id="IPR039519">
    <property type="entry name" value="YokE-like_PH"/>
</dbReference>
<evidence type="ECO:0000259" key="2">
    <source>
        <dbReference type="Pfam" id="PF14470"/>
    </source>
</evidence>
<proteinExistence type="predicted"/>
<sequence length="183" mass="20579">MIDYKTATKDELLAEFKRLKELSRDDGILTKKEFLHFPQIAMPNETPIAVSSGYMNGKTWLIILTNYRVIFLDKGMFFGLKQVALDLNHISSIGGETKILFGEISIAADGFTYTVEKVSKNGVLVFTNMVKEAMEALKQSTNTQHSPANNNDPFEQLERLASLKEKGIITEEEFQVQKAKILG</sequence>
<evidence type="ECO:0000259" key="1">
    <source>
        <dbReference type="Pfam" id="PF09851"/>
    </source>
</evidence>
<evidence type="ECO:0000313" key="3">
    <source>
        <dbReference type="EMBL" id="TEA26224.1"/>
    </source>
</evidence>
<accession>A0AB94IA18</accession>
<dbReference type="Proteomes" id="UP000506160">
    <property type="component" value="Unassembled WGS sequence"/>
</dbReference>
<dbReference type="AlphaFoldDB" id="A0AB94IA18"/>
<dbReference type="RefSeq" id="WP_133459506.1">
    <property type="nucleotide sequence ID" value="NZ_AWGA01000136.1"/>
</dbReference>
<name>A0AB94IA18_9GAMM</name>
<keyword evidence="4" id="KW-1185">Reference proteome</keyword>
<organism evidence="3 4">
    <name type="scientific">Candidatus Schmidhempelia bombi str. Bimp</name>
    <dbReference type="NCBI Taxonomy" id="1387197"/>
    <lineage>
        <taxon>Bacteria</taxon>
        <taxon>Pseudomonadati</taxon>
        <taxon>Pseudomonadota</taxon>
        <taxon>Gammaproteobacteria</taxon>
        <taxon>Orbales</taxon>
        <taxon>Orbaceae</taxon>
        <taxon>Candidatus Schmidhempelia</taxon>
    </lineage>
</organism>
<gene>
    <name evidence="3" type="ORF">O970_09780</name>
</gene>
<dbReference type="Pfam" id="PF09851">
    <property type="entry name" value="SHOCT"/>
    <property type="match status" value="1"/>
</dbReference>
<feature type="domain" description="SHOCT" evidence="1">
    <location>
        <begin position="155"/>
        <end position="182"/>
    </location>
</feature>